<dbReference type="PANTHER" id="PTHR43460">
    <property type="entry name" value="METHYLTRANSFERASE"/>
    <property type="match status" value="1"/>
</dbReference>
<dbReference type="PANTHER" id="PTHR43460:SF1">
    <property type="entry name" value="METHYLTRANSFERASE TYPE 11 DOMAIN-CONTAINING PROTEIN"/>
    <property type="match status" value="1"/>
</dbReference>
<name>A0ABZ3CYW2_9GAMM</name>
<dbReference type="InterPro" id="IPR052939">
    <property type="entry name" value="23S_rRNA_MeTrnsfrase_RlmA"/>
</dbReference>
<evidence type="ECO:0000313" key="1">
    <source>
        <dbReference type="EMBL" id="XAD56426.1"/>
    </source>
</evidence>
<sequence length="140" mass="16082">MQVKSRLGREVKSARNPVYPIKQGDGSRVLKLYSEIEKACFCPAHFRVDEPVSRGKRDAEQEARSAEAAGLTVTDLRTARCRMVFHDVGAVVWILRKCVWWVPDFSVSRYRPLLCRLDADMRQGNPFVAHSTRHLIEARR</sequence>
<protein>
    <recommendedName>
        <fullName evidence="3">Transposase</fullName>
    </recommendedName>
</protein>
<accession>A0ABZ3CYW2</accession>
<gene>
    <name evidence="1" type="ORF">AAGT95_10670</name>
</gene>
<proteinExistence type="predicted"/>
<dbReference type="RefSeq" id="WP_342596475.1">
    <property type="nucleotide sequence ID" value="NZ_CP151919.1"/>
</dbReference>
<organism evidence="1 2">
    <name type="scientific">Salinicola lusitanus</name>
    <dbReference type="NCBI Taxonomy" id="1949085"/>
    <lineage>
        <taxon>Bacteria</taxon>
        <taxon>Pseudomonadati</taxon>
        <taxon>Pseudomonadota</taxon>
        <taxon>Gammaproteobacteria</taxon>
        <taxon>Oceanospirillales</taxon>
        <taxon>Halomonadaceae</taxon>
        <taxon>Salinicola</taxon>
    </lineage>
</organism>
<dbReference type="Proteomes" id="UP001453229">
    <property type="component" value="Chromosome"/>
</dbReference>
<reference evidence="1 2" key="1">
    <citation type="submission" date="2024-04" db="EMBL/GenBank/DDBJ databases">
        <title>Salinicola lusitanus LLJ914,a marine bacterium isolated from the Okinawa Trough.</title>
        <authorList>
            <person name="Li J."/>
        </authorList>
    </citation>
    <scope>NUCLEOTIDE SEQUENCE [LARGE SCALE GENOMIC DNA]</scope>
    <source>
        <strain evidence="1 2">LLJ914</strain>
    </source>
</reference>
<keyword evidence="2" id="KW-1185">Reference proteome</keyword>
<evidence type="ECO:0008006" key="3">
    <source>
        <dbReference type="Google" id="ProtNLM"/>
    </source>
</evidence>
<dbReference type="EMBL" id="CP151919">
    <property type="protein sequence ID" value="XAD56426.1"/>
    <property type="molecule type" value="Genomic_DNA"/>
</dbReference>
<evidence type="ECO:0000313" key="2">
    <source>
        <dbReference type="Proteomes" id="UP001453229"/>
    </source>
</evidence>